<feature type="region of interest" description="Disordered" evidence="11">
    <location>
        <begin position="1290"/>
        <end position="1354"/>
    </location>
</feature>
<dbReference type="Proteomes" id="UP000184300">
    <property type="component" value="Unassembled WGS sequence"/>
</dbReference>
<evidence type="ECO:0000256" key="4">
    <source>
        <dbReference type="ARBA" id="ARBA00022559"/>
    </source>
</evidence>
<dbReference type="STRING" id="1160497.A0A1L9VWK0"/>
<proteinExistence type="predicted"/>
<evidence type="ECO:0000256" key="7">
    <source>
        <dbReference type="ARBA" id="ARBA00023002"/>
    </source>
</evidence>
<keyword evidence="12" id="KW-0812">Transmembrane</keyword>
<dbReference type="PROSITE" id="PS00086">
    <property type="entry name" value="CYTOCHROME_P450"/>
    <property type="match status" value="1"/>
</dbReference>
<keyword evidence="12" id="KW-1133">Transmembrane helix</keyword>
<feature type="region of interest" description="Disordered" evidence="11">
    <location>
        <begin position="1408"/>
        <end position="1451"/>
    </location>
</feature>
<sequence>MGLFSSAAPKASSWNPLTWGSSPPPSSGLSSFLPFGSSNSGSSSWASLAMGTKDQSWFKAVLGKFGFSGVLATILSFFLYALYLKFIKKDSQGLIEFLKEKIAQYLFKIPGLNKLPFVKNLLPFGKGKDLIHIPKGTHSALGSIAGTAPGFLSKLNPTNWKIFNRHKIAEEEDDQKYQAGEPYGDPNVMATSLVQDLKSMGLKTGVKDLRTLLEVAKSKGKPIDDRQMTMEKMIAIAASLPRTSKARKKLSGLIIDTLWKSLQHPPLSYFGNQYQYRTPDGSYNNPLQPNLGKAGSPYARSVPKLKHLHGVPPDPGLLFDLLMARSDESFKENPAGVSSVLFYHATIIIHDVFRTNRFDSNVSDTSSYLDLAPLYGSSREDQVAIRTMKNGLLKPDTFAEKRLLGMPPGVNVMLIMYNRFHNYVADVLRKINEGGRFTVPPTKTKEDKEKALAKQDEDLFQVARLVVNGLYVNISLHDYLRGLTNSHHSATDWTLDPRVEVSRLFDPEGVPRGIGNQVSAEFNLLYRFHSVISRRDEKWMNEFLQSLFPDNTKPLDQLTPQEFVQGLLRYEQNIPDEPSKREFGGLKRDDTGKFSDAELVDIMKESMEDPAGLFGARMVPKALRIIEVTGILTSRKWHLASLNEMRNFFGLKSHDTFEDINPDPEIADLMRKLYDHPDMVEMYPGLFLEDAKPRMDPGCGGCPPYTVGRAVFSDAVTLVRSDRFLTVDYTASNLTCWGYNEVQQDYDILGGSMFHKLFQRAFPGWFPYNSLHSTQPMFTRKMNEEIAREIGTIDQYTLDDPSPPPNPIAVSRHSAVTKVLNDQANFRITWTKFLNDMVPGKTYNNYMLGGDQPANTAQRKLVQDIMFSPAEFMQLLSSTANSVSKELLEAETLNLGKDLNQIDIVRDVAIPLNTRLLADLFSLDLKTDENEKGSYNAATLYTYLLSVRTYGFNNSDPAIALNRRKEAREGAESLTETTLNVVNGSPKSIVDAPKGIISKATGAVTGTVTGVASHIPIVGGLFKHKGKTANASTGSLRWYGQNVVREIIAAGKSPEETAEICWLSAVAGVGAPIGLFADVLSFYLKEENSKHWEDIQNLAIGSNAQSADKKLRQYVLEAQRLTSTQRNLRICVGETTIDGKTFKPGDIIACLFGPACKDPEVVPDPEAFKLDRPDSAYIHFSYGPHACLGREIALAFVVSLIRLCAGLKNLRPAPGDMGTLKSVDIGGEKCYLNDSWSYLAFDPTTWKVHYDGQGKGIHHAPQIPITAGRDLNAMSNALKKQQEDFVKGASKLLPNGNKAPEAPQKATNGVPQTNGEQAGANVPVPDEAPTADPNQQNGQQNGQQVPSNEQQVQNGQKNNGLLHKVVSDAVDVPKNAISTAHDVTHDVVGLIPGGKQAENITHGIADNLIPGGHGLLPGSHQNEQQEQQKQHGLLPNPLDAAKQLPGNLFNR</sequence>
<evidence type="ECO:0000313" key="13">
    <source>
        <dbReference type="EMBL" id="OJJ88275.1"/>
    </source>
</evidence>
<dbReference type="GO" id="GO:0006979">
    <property type="term" value="P:response to oxidative stress"/>
    <property type="evidence" value="ECO:0007669"/>
    <property type="project" value="InterPro"/>
</dbReference>
<dbReference type="VEuPathDB" id="FungiDB:ASPGLDRAFT_162501"/>
<protein>
    <recommendedName>
        <fullName evidence="3">linoleate 8R-lipoxygenase</fullName>
        <ecNumber evidence="3">1.13.11.60</ecNumber>
    </recommendedName>
</protein>
<dbReference type="GO" id="GO:0016705">
    <property type="term" value="F:oxidoreductase activity, acting on paired donors, with incorporation or reduction of molecular oxygen"/>
    <property type="evidence" value="ECO:0007669"/>
    <property type="project" value="InterPro"/>
</dbReference>
<dbReference type="InterPro" id="IPR010255">
    <property type="entry name" value="Haem_peroxidase_sf"/>
</dbReference>
<feature type="compositionally biased region" description="Polar residues" evidence="11">
    <location>
        <begin position="1305"/>
        <end position="1316"/>
    </location>
</feature>
<dbReference type="CDD" id="cd09817">
    <property type="entry name" value="linoleate_diol_synthase_like"/>
    <property type="match status" value="1"/>
</dbReference>
<dbReference type="PROSITE" id="PS50292">
    <property type="entry name" value="PEROXIDASE_3"/>
    <property type="match status" value="1"/>
</dbReference>
<feature type="binding site" description="axial binding residue" evidence="10">
    <location>
        <position position="529"/>
    </location>
    <ligand>
        <name>heme b</name>
        <dbReference type="ChEBI" id="CHEBI:60344"/>
    </ligand>
    <ligandPart>
        <name>Fe</name>
        <dbReference type="ChEBI" id="CHEBI:18248"/>
    </ligandPart>
</feature>
<dbReference type="InterPro" id="IPR037120">
    <property type="entry name" value="Haem_peroxidase_sf_animal"/>
</dbReference>
<dbReference type="InterPro" id="IPR017972">
    <property type="entry name" value="Cyt_P450_CS"/>
</dbReference>
<dbReference type="SUPFAM" id="SSF48113">
    <property type="entry name" value="Heme-dependent peroxidases"/>
    <property type="match status" value="1"/>
</dbReference>
<evidence type="ECO:0000256" key="10">
    <source>
        <dbReference type="PIRSR" id="PIRSR619791-2"/>
    </source>
</evidence>
<reference evidence="14" key="1">
    <citation type="journal article" date="2017" name="Genome Biol.">
        <title>Comparative genomics reveals high biological diversity and specific adaptations in the industrially and medically important fungal genus Aspergillus.</title>
        <authorList>
            <person name="de Vries R.P."/>
            <person name="Riley R."/>
            <person name="Wiebenga A."/>
            <person name="Aguilar-Osorio G."/>
            <person name="Amillis S."/>
            <person name="Uchima C.A."/>
            <person name="Anderluh G."/>
            <person name="Asadollahi M."/>
            <person name="Askin M."/>
            <person name="Barry K."/>
            <person name="Battaglia E."/>
            <person name="Bayram O."/>
            <person name="Benocci T."/>
            <person name="Braus-Stromeyer S.A."/>
            <person name="Caldana C."/>
            <person name="Canovas D."/>
            <person name="Cerqueira G.C."/>
            <person name="Chen F."/>
            <person name="Chen W."/>
            <person name="Choi C."/>
            <person name="Clum A."/>
            <person name="Dos Santos R.A."/>
            <person name="Damasio A.R."/>
            <person name="Diallinas G."/>
            <person name="Emri T."/>
            <person name="Fekete E."/>
            <person name="Flipphi M."/>
            <person name="Freyberg S."/>
            <person name="Gallo A."/>
            <person name="Gournas C."/>
            <person name="Habgood R."/>
            <person name="Hainaut M."/>
            <person name="Harispe M.L."/>
            <person name="Henrissat B."/>
            <person name="Hilden K.S."/>
            <person name="Hope R."/>
            <person name="Hossain A."/>
            <person name="Karabika E."/>
            <person name="Karaffa L."/>
            <person name="Karanyi Z."/>
            <person name="Krasevec N."/>
            <person name="Kuo A."/>
            <person name="Kusch H."/>
            <person name="LaButti K."/>
            <person name="Lagendijk E.L."/>
            <person name="Lapidus A."/>
            <person name="Levasseur A."/>
            <person name="Lindquist E."/>
            <person name="Lipzen A."/>
            <person name="Logrieco A.F."/>
            <person name="MacCabe A."/>
            <person name="Maekelae M.R."/>
            <person name="Malavazi I."/>
            <person name="Melin P."/>
            <person name="Meyer V."/>
            <person name="Mielnichuk N."/>
            <person name="Miskei M."/>
            <person name="Molnar A.P."/>
            <person name="Mule G."/>
            <person name="Ngan C.Y."/>
            <person name="Orejas M."/>
            <person name="Orosz E."/>
            <person name="Ouedraogo J.P."/>
            <person name="Overkamp K.M."/>
            <person name="Park H.-S."/>
            <person name="Perrone G."/>
            <person name="Piumi F."/>
            <person name="Punt P.J."/>
            <person name="Ram A.F."/>
            <person name="Ramon A."/>
            <person name="Rauscher S."/>
            <person name="Record E."/>
            <person name="Riano-Pachon D.M."/>
            <person name="Robert V."/>
            <person name="Roehrig J."/>
            <person name="Ruller R."/>
            <person name="Salamov A."/>
            <person name="Salih N.S."/>
            <person name="Samson R.A."/>
            <person name="Sandor E."/>
            <person name="Sanguinetti M."/>
            <person name="Schuetze T."/>
            <person name="Sepcic K."/>
            <person name="Shelest E."/>
            <person name="Sherlock G."/>
            <person name="Sophianopoulou V."/>
            <person name="Squina F.M."/>
            <person name="Sun H."/>
            <person name="Susca A."/>
            <person name="Todd R.B."/>
            <person name="Tsang A."/>
            <person name="Unkles S.E."/>
            <person name="van de Wiele N."/>
            <person name="van Rossen-Uffink D."/>
            <person name="Oliveira J.V."/>
            <person name="Vesth T.C."/>
            <person name="Visser J."/>
            <person name="Yu J.-H."/>
            <person name="Zhou M."/>
            <person name="Andersen M.R."/>
            <person name="Archer D.B."/>
            <person name="Baker S.E."/>
            <person name="Benoit I."/>
            <person name="Brakhage A.A."/>
            <person name="Braus G.H."/>
            <person name="Fischer R."/>
            <person name="Frisvad J.C."/>
            <person name="Goldman G.H."/>
            <person name="Houbraken J."/>
            <person name="Oakley B."/>
            <person name="Pocsi I."/>
            <person name="Scazzocchio C."/>
            <person name="Seiboth B."/>
            <person name="vanKuyk P.A."/>
            <person name="Wortman J."/>
            <person name="Dyer P.S."/>
            <person name="Grigoriev I.V."/>
        </authorList>
    </citation>
    <scope>NUCLEOTIDE SEQUENCE [LARGE SCALE GENOMIC DNA]</scope>
    <source>
        <strain evidence="14">CBS 516.65</strain>
    </source>
</reference>
<dbReference type="Pfam" id="PF03098">
    <property type="entry name" value="An_peroxidase"/>
    <property type="match status" value="1"/>
</dbReference>
<dbReference type="EC" id="1.13.11.60" evidence="3"/>
<dbReference type="Gene3D" id="1.10.630.10">
    <property type="entry name" value="Cytochrome P450"/>
    <property type="match status" value="1"/>
</dbReference>
<dbReference type="OrthoDB" id="823504at2759"/>
<evidence type="ECO:0000256" key="12">
    <source>
        <dbReference type="SAM" id="Phobius"/>
    </source>
</evidence>
<evidence type="ECO:0000256" key="2">
    <source>
        <dbReference type="ARBA" id="ARBA00011881"/>
    </source>
</evidence>
<keyword evidence="6" id="KW-0223">Dioxygenase</keyword>
<dbReference type="InterPro" id="IPR019791">
    <property type="entry name" value="Haem_peroxidase_animal"/>
</dbReference>
<keyword evidence="7" id="KW-0560">Oxidoreductase</keyword>
<comment type="subunit">
    <text evidence="2">Homotetramer.</text>
</comment>
<dbReference type="GO" id="GO:0004601">
    <property type="term" value="F:peroxidase activity"/>
    <property type="evidence" value="ECO:0007669"/>
    <property type="project" value="UniProtKB-KW"/>
</dbReference>
<accession>A0A1L9VWK0</accession>
<dbReference type="GO" id="GO:0016853">
    <property type="term" value="F:isomerase activity"/>
    <property type="evidence" value="ECO:0007669"/>
    <property type="project" value="UniProtKB-KW"/>
</dbReference>
<evidence type="ECO:0000256" key="6">
    <source>
        <dbReference type="ARBA" id="ARBA00022964"/>
    </source>
</evidence>
<keyword evidence="10" id="KW-0349">Heme</keyword>
<feature type="transmembrane region" description="Helical" evidence="12">
    <location>
        <begin position="61"/>
        <end position="83"/>
    </location>
</feature>
<dbReference type="EMBL" id="KV878889">
    <property type="protein sequence ID" value="OJJ88275.1"/>
    <property type="molecule type" value="Genomic_DNA"/>
</dbReference>
<dbReference type="InterPro" id="IPR036396">
    <property type="entry name" value="Cyt_P450_sf"/>
</dbReference>
<dbReference type="GeneID" id="34458775"/>
<keyword evidence="5 10" id="KW-0479">Metal-binding</keyword>
<organism evidence="13 14">
    <name type="scientific">Aspergillus glaucus CBS 516.65</name>
    <dbReference type="NCBI Taxonomy" id="1160497"/>
    <lineage>
        <taxon>Eukaryota</taxon>
        <taxon>Fungi</taxon>
        <taxon>Dikarya</taxon>
        <taxon>Ascomycota</taxon>
        <taxon>Pezizomycotina</taxon>
        <taxon>Eurotiomycetes</taxon>
        <taxon>Eurotiomycetidae</taxon>
        <taxon>Eurotiales</taxon>
        <taxon>Aspergillaceae</taxon>
        <taxon>Aspergillus</taxon>
        <taxon>Aspergillus subgen. Aspergillus</taxon>
    </lineage>
</organism>
<dbReference type="Pfam" id="PF00067">
    <property type="entry name" value="p450"/>
    <property type="match status" value="1"/>
</dbReference>
<dbReference type="Gene3D" id="1.10.640.10">
    <property type="entry name" value="Haem peroxidase domain superfamily, animal type"/>
    <property type="match status" value="1"/>
</dbReference>
<dbReference type="GO" id="GO:0005506">
    <property type="term" value="F:iron ion binding"/>
    <property type="evidence" value="ECO:0007669"/>
    <property type="project" value="InterPro"/>
</dbReference>
<evidence type="ECO:0000256" key="5">
    <source>
        <dbReference type="ARBA" id="ARBA00022723"/>
    </source>
</evidence>
<name>A0A1L9VWK0_ASPGL</name>
<evidence type="ECO:0000256" key="3">
    <source>
        <dbReference type="ARBA" id="ARBA00013239"/>
    </source>
</evidence>
<gene>
    <name evidence="13" type="ORF">ASPGLDRAFT_162501</name>
</gene>
<dbReference type="InterPro" id="IPR034812">
    <property type="entry name" value="Ppo-like_N"/>
</dbReference>
<feature type="compositionally biased region" description="Polar residues" evidence="11">
    <location>
        <begin position="1345"/>
        <end position="1354"/>
    </location>
</feature>
<keyword evidence="4" id="KW-0575">Peroxidase</keyword>
<dbReference type="GO" id="GO:0020037">
    <property type="term" value="F:heme binding"/>
    <property type="evidence" value="ECO:0007669"/>
    <property type="project" value="InterPro"/>
</dbReference>
<dbReference type="GO" id="GO:0004497">
    <property type="term" value="F:monooxygenase activity"/>
    <property type="evidence" value="ECO:0007669"/>
    <property type="project" value="InterPro"/>
</dbReference>
<dbReference type="SUPFAM" id="SSF48264">
    <property type="entry name" value="Cytochrome P450"/>
    <property type="match status" value="1"/>
</dbReference>
<dbReference type="CDD" id="cd20612">
    <property type="entry name" value="CYP_LDS-like_C"/>
    <property type="match status" value="1"/>
</dbReference>
<dbReference type="RefSeq" id="XP_022404951.1">
    <property type="nucleotide sequence ID" value="XM_022542514.1"/>
</dbReference>
<keyword evidence="12" id="KW-0472">Membrane</keyword>
<feature type="compositionally biased region" description="Low complexity" evidence="11">
    <location>
        <begin position="1334"/>
        <end position="1344"/>
    </location>
</feature>
<keyword evidence="14" id="KW-1185">Reference proteome</keyword>
<dbReference type="PANTHER" id="PTHR11903:SF13">
    <property type="entry name" value="LINOLEATE 10R-LIPOXYGENASE"/>
    <property type="match status" value="1"/>
</dbReference>
<evidence type="ECO:0000256" key="1">
    <source>
        <dbReference type="ARBA" id="ARBA00000699"/>
    </source>
</evidence>
<keyword evidence="8 10" id="KW-0408">Iron</keyword>
<keyword evidence="9" id="KW-0413">Isomerase</keyword>
<evidence type="ECO:0000256" key="9">
    <source>
        <dbReference type="ARBA" id="ARBA00023235"/>
    </source>
</evidence>
<evidence type="ECO:0000313" key="14">
    <source>
        <dbReference type="Proteomes" id="UP000184300"/>
    </source>
</evidence>
<dbReference type="InterPro" id="IPR050783">
    <property type="entry name" value="Oxylipin_biosynth_metab"/>
</dbReference>
<dbReference type="PANTHER" id="PTHR11903">
    <property type="entry name" value="PROSTAGLANDIN G/H SYNTHASE"/>
    <property type="match status" value="1"/>
</dbReference>
<evidence type="ECO:0000256" key="8">
    <source>
        <dbReference type="ARBA" id="ARBA00023004"/>
    </source>
</evidence>
<comment type="catalytic activity">
    <reaction evidence="1">
        <text>(9Z,12Z)-octadecadienoate + O2 = (8R,9Z,12Z)-8-hydroperoxyoctadeca-9,12-dienoate</text>
        <dbReference type="Rhea" id="RHEA:25395"/>
        <dbReference type="ChEBI" id="CHEBI:15379"/>
        <dbReference type="ChEBI" id="CHEBI:30245"/>
        <dbReference type="ChEBI" id="CHEBI:58659"/>
        <dbReference type="EC" id="1.13.11.60"/>
    </reaction>
</comment>
<dbReference type="GO" id="GO:0006631">
    <property type="term" value="P:fatty acid metabolic process"/>
    <property type="evidence" value="ECO:0007669"/>
    <property type="project" value="UniProtKB-ARBA"/>
</dbReference>
<evidence type="ECO:0000256" key="11">
    <source>
        <dbReference type="SAM" id="MobiDB-lite"/>
    </source>
</evidence>
<dbReference type="InterPro" id="IPR001128">
    <property type="entry name" value="Cyt_P450"/>
</dbReference>
<dbReference type="GO" id="GO:0052878">
    <property type="term" value="F:linoleate 8R-lipoxygenase activity"/>
    <property type="evidence" value="ECO:0007669"/>
    <property type="project" value="UniProtKB-EC"/>
</dbReference>